<reference evidence="2 3" key="1">
    <citation type="journal article" date="2015" name="Nature">
        <title>rRNA introns, odd ribosomes, and small enigmatic genomes across a large radiation of phyla.</title>
        <authorList>
            <person name="Brown C.T."/>
            <person name="Hug L.A."/>
            <person name="Thomas B.C."/>
            <person name="Sharon I."/>
            <person name="Castelle C.J."/>
            <person name="Singh A."/>
            <person name="Wilkins M.J."/>
            <person name="Williams K.H."/>
            <person name="Banfield J.F."/>
        </authorList>
    </citation>
    <scope>NUCLEOTIDE SEQUENCE [LARGE SCALE GENOMIC DNA]</scope>
</reference>
<feature type="transmembrane region" description="Helical" evidence="1">
    <location>
        <begin position="12"/>
        <end position="31"/>
    </location>
</feature>
<dbReference type="AlphaFoldDB" id="A0A0G0LNZ9"/>
<dbReference type="STRING" id="1618573.UT19_C0009G0007"/>
<keyword evidence="1" id="KW-1133">Transmembrane helix</keyword>
<comment type="caution">
    <text evidence="2">The sequence shown here is derived from an EMBL/GenBank/DDBJ whole genome shotgun (WGS) entry which is preliminary data.</text>
</comment>
<name>A0A0G0LNZ9_9BACT</name>
<sequence length="57" mass="6094">MAKKDMNMYSQVLMGGALISVLLAGIGYLGTDIWLASTQWLLVAAVLALFGVYLKSS</sequence>
<accession>A0A0G0LNZ9</accession>
<gene>
    <name evidence="2" type="ORF">UT19_C0009G0007</name>
</gene>
<dbReference type="EMBL" id="LBVW01000009">
    <property type="protein sequence ID" value="KKQ93598.1"/>
    <property type="molecule type" value="Genomic_DNA"/>
</dbReference>
<evidence type="ECO:0000313" key="2">
    <source>
        <dbReference type="EMBL" id="KKQ93598.1"/>
    </source>
</evidence>
<evidence type="ECO:0000256" key="1">
    <source>
        <dbReference type="SAM" id="Phobius"/>
    </source>
</evidence>
<protein>
    <submittedName>
        <fullName evidence="2">Uncharacterized protein</fullName>
    </submittedName>
</protein>
<evidence type="ECO:0000313" key="3">
    <source>
        <dbReference type="Proteomes" id="UP000034932"/>
    </source>
</evidence>
<feature type="transmembrane region" description="Helical" evidence="1">
    <location>
        <begin position="37"/>
        <end position="54"/>
    </location>
</feature>
<organism evidence="2 3">
    <name type="scientific">Candidatus Woesebacteria bacterium GW2011_GWB1_39_10b</name>
    <dbReference type="NCBI Taxonomy" id="1618573"/>
    <lineage>
        <taxon>Bacteria</taxon>
        <taxon>Candidatus Woeseibacteriota</taxon>
    </lineage>
</organism>
<dbReference type="Proteomes" id="UP000034932">
    <property type="component" value="Unassembled WGS sequence"/>
</dbReference>
<proteinExistence type="predicted"/>
<keyword evidence="1" id="KW-0812">Transmembrane</keyword>
<keyword evidence="1" id="KW-0472">Membrane</keyword>